<gene>
    <name evidence="1" type="ORF">GSMUA_85120.1</name>
</gene>
<name>A0A804KA85_MUSAM</name>
<evidence type="ECO:0000313" key="1">
    <source>
        <dbReference type="EMBL" id="CAG1832592.1"/>
    </source>
</evidence>
<reference evidence="2" key="2">
    <citation type="submission" date="2021-05" db="UniProtKB">
        <authorList>
            <consortium name="EnsemblPlants"/>
        </authorList>
    </citation>
    <scope>IDENTIFICATION</scope>
    <source>
        <strain evidence="2">subsp. malaccensis</strain>
    </source>
</reference>
<keyword evidence="3" id="KW-1185">Reference proteome</keyword>
<dbReference type="Proteomes" id="UP000012960">
    <property type="component" value="Unplaced"/>
</dbReference>
<dbReference type="AlphaFoldDB" id="A0A804KA85"/>
<organism evidence="2 3">
    <name type="scientific">Musa acuminata subsp. malaccensis</name>
    <name type="common">Wild banana</name>
    <name type="synonym">Musa malaccensis</name>
    <dbReference type="NCBI Taxonomy" id="214687"/>
    <lineage>
        <taxon>Eukaryota</taxon>
        <taxon>Viridiplantae</taxon>
        <taxon>Streptophyta</taxon>
        <taxon>Embryophyta</taxon>
        <taxon>Tracheophyta</taxon>
        <taxon>Spermatophyta</taxon>
        <taxon>Magnoliopsida</taxon>
        <taxon>Liliopsida</taxon>
        <taxon>Zingiberales</taxon>
        <taxon>Musaceae</taxon>
        <taxon>Musa</taxon>
    </lineage>
</organism>
<protein>
    <submittedName>
        <fullName evidence="1">(wild Malaysian banana) hypothetical protein</fullName>
    </submittedName>
</protein>
<dbReference type="Gramene" id="Ma08_t24350.1">
    <property type="protein sequence ID" value="Ma08_p24350.1"/>
    <property type="gene ID" value="Ma08_g24350"/>
</dbReference>
<accession>A0A804KA85</accession>
<evidence type="ECO:0000313" key="3">
    <source>
        <dbReference type="Proteomes" id="UP000012960"/>
    </source>
</evidence>
<evidence type="ECO:0000313" key="2">
    <source>
        <dbReference type="EnsemblPlants" id="Ma08_p24350.1"/>
    </source>
</evidence>
<dbReference type="EMBL" id="HG996472">
    <property type="protein sequence ID" value="CAG1832592.1"/>
    <property type="molecule type" value="Genomic_DNA"/>
</dbReference>
<proteinExistence type="predicted"/>
<reference evidence="1" key="1">
    <citation type="submission" date="2021-03" db="EMBL/GenBank/DDBJ databases">
        <authorList>
            <consortium name="Genoscope - CEA"/>
            <person name="William W."/>
        </authorList>
    </citation>
    <scope>NUCLEOTIDE SEQUENCE</scope>
    <source>
        <strain evidence="1">Doubled-haploid Pahang</strain>
    </source>
</reference>
<sequence length="48" mass="5879">MYQEAILYHYIHMTTRLCKIFVQILRLRSKFKSECLVCNLSSFIWHTL</sequence>
<dbReference type="EnsemblPlants" id="Ma08_t24350.1">
    <property type="protein sequence ID" value="Ma08_p24350.1"/>
    <property type="gene ID" value="Ma08_g24350"/>
</dbReference>
<dbReference type="InParanoid" id="A0A804KA85"/>